<feature type="compositionally biased region" description="Low complexity" evidence="2">
    <location>
        <begin position="639"/>
        <end position="662"/>
    </location>
</feature>
<dbReference type="Proteomes" id="UP000813444">
    <property type="component" value="Unassembled WGS sequence"/>
</dbReference>
<feature type="compositionally biased region" description="Polar residues" evidence="2">
    <location>
        <begin position="500"/>
        <end position="511"/>
    </location>
</feature>
<name>A0A8K0SLW3_9HYPO</name>
<feature type="region of interest" description="Disordered" evidence="2">
    <location>
        <begin position="131"/>
        <end position="153"/>
    </location>
</feature>
<keyword evidence="4" id="KW-1185">Reference proteome</keyword>
<evidence type="ECO:0000313" key="4">
    <source>
        <dbReference type="Proteomes" id="UP000813444"/>
    </source>
</evidence>
<feature type="coiled-coil region" evidence="1">
    <location>
        <begin position="294"/>
        <end position="322"/>
    </location>
</feature>
<feature type="region of interest" description="Disordered" evidence="2">
    <location>
        <begin position="1"/>
        <end position="49"/>
    </location>
</feature>
<dbReference type="PANTHER" id="PTHR10378">
    <property type="entry name" value="LIM DOMAIN-BINDING PROTEIN"/>
    <property type="match status" value="1"/>
</dbReference>
<feature type="compositionally biased region" description="Low complexity" evidence="2">
    <location>
        <begin position="186"/>
        <end position="201"/>
    </location>
</feature>
<sequence length="715" mass="77210">MGHPGVAGHPMGPGMPPNPGQQGAPGGGMPHQFAGGHMGVPGPGGQLNPAMMAGLPPGAHPNAHMQHMSPAQQQMFQQQHMQGFNNSAAAMRQQQLMAQHQQRQAMMAQQAMQAGLSNMNGPMGMQLNPQQIQQLRQAQAARSMGPGQHQQAQAALLAQQMAMQQAQQQAQQHAQQQQQAQQQQAQQAQQAQQQQANHNQQMGPGHNPAQNMGMNPQNMPGPGTTAAAATTGTASAADDPAAFSGGHASTLGTADAGLDTCSRTSPAQPDAAEPEPTPQPQMGQVMPQQMGAQHLALQMQQQAQQQQAQQAQQQQAQQQQQQRREGMKSPSLLKLLQFAESLSNYPGAKTKDDLSYWNLFVNRFFSPNGVFRHTLYVSDAKDNTGNTKQYEIAYPAIARYLHTHFSSGVKSMQLVLDKGLIDKALPGEYHLIEYSRATMLYWYETGSHVVANGTVRATFDSEQRMELFEFITTEHEEYVARRQVIEAAKPAHLWMKEWKQANSQDGKQSPEMSKKGKRNVKSPQSQPPQVLSDLPEAAVNKEGVTASVHQFLEIVEVMGQMNPLFNFYHSTQGVGPYQAMEQYVSTYINNMPSGMNGQAVPQGPRTPSMGQFPMGASPAAVHMNLPGSGSPHFGSPAPGQLQAPGMQMQQSQQGTSSSGPSANTSPASNKRRRPSGVKTEDDGSGAPTPAGQVNGIQRKNPPTPRMTKKMKGNPS</sequence>
<feature type="compositionally biased region" description="Low complexity" evidence="2">
    <location>
        <begin position="221"/>
        <end position="246"/>
    </location>
</feature>
<evidence type="ECO:0000256" key="1">
    <source>
        <dbReference type="SAM" id="Coils"/>
    </source>
</evidence>
<feature type="compositionally biased region" description="Basic residues" evidence="2">
    <location>
        <begin position="706"/>
        <end position="715"/>
    </location>
</feature>
<feature type="compositionally biased region" description="Polar residues" evidence="2">
    <location>
        <begin position="208"/>
        <end position="218"/>
    </location>
</feature>
<dbReference type="OrthoDB" id="774557at2759"/>
<reference evidence="3" key="1">
    <citation type="journal article" date="2021" name="Nat. Commun.">
        <title>Genetic determinants of endophytism in the Arabidopsis root mycobiome.</title>
        <authorList>
            <person name="Mesny F."/>
            <person name="Miyauchi S."/>
            <person name="Thiergart T."/>
            <person name="Pickel B."/>
            <person name="Atanasova L."/>
            <person name="Karlsson M."/>
            <person name="Huettel B."/>
            <person name="Barry K.W."/>
            <person name="Haridas S."/>
            <person name="Chen C."/>
            <person name="Bauer D."/>
            <person name="Andreopoulos W."/>
            <person name="Pangilinan J."/>
            <person name="LaButti K."/>
            <person name="Riley R."/>
            <person name="Lipzen A."/>
            <person name="Clum A."/>
            <person name="Drula E."/>
            <person name="Henrissat B."/>
            <person name="Kohler A."/>
            <person name="Grigoriev I.V."/>
            <person name="Martin F.M."/>
            <person name="Hacquard S."/>
        </authorList>
    </citation>
    <scope>NUCLEOTIDE SEQUENCE</scope>
    <source>
        <strain evidence="3">MPI-CAGE-CH-0235</strain>
    </source>
</reference>
<accession>A0A8K0SLW3</accession>
<feature type="region of interest" description="Disordered" evidence="2">
    <location>
        <begin position="596"/>
        <end position="715"/>
    </location>
</feature>
<keyword evidence="1" id="KW-0175">Coiled coil</keyword>
<protein>
    <submittedName>
        <fullName evidence="3">LIM-domain binding protein-domain-containing protein</fullName>
    </submittedName>
</protein>
<evidence type="ECO:0000256" key="2">
    <source>
        <dbReference type="SAM" id="MobiDB-lite"/>
    </source>
</evidence>
<feature type="compositionally biased region" description="Low complexity" evidence="2">
    <location>
        <begin position="1"/>
        <end position="12"/>
    </location>
</feature>
<gene>
    <name evidence="3" type="ORF">B0I35DRAFT_481657</name>
</gene>
<dbReference type="EMBL" id="JAGPNK010000011">
    <property type="protein sequence ID" value="KAH7311717.1"/>
    <property type="molecule type" value="Genomic_DNA"/>
</dbReference>
<organism evidence="3 4">
    <name type="scientific">Stachybotrys elegans</name>
    <dbReference type="NCBI Taxonomy" id="80388"/>
    <lineage>
        <taxon>Eukaryota</taxon>
        <taxon>Fungi</taxon>
        <taxon>Dikarya</taxon>
        <taxon>Ascomycota</taxon>
        <taxon>Pezizomycotina</taxon>
        <taxon>Sordariomycetes</taxon>
        <taxon>Hypocreomycetidae</taxon>
        <taxon>Hypocreales</taxon>
        <taxon>Stachybotryaceae</taxon>
        <taxon>Stachybotrys</taxon>
    </lineage>
</organism>
<dbReference type="AlphaFoldDB" id="A0A8K0SLW3"/>
<feature type="region of interest" description="Disordered" evidence="2">
    <location>
        <begin position="186"/>
        <end position="284"/>
    </location>
</feature>
<evidence type="ECO:0000313" key="3">
    <source>
        <dbReference type="EMBL" id="KAH7311717.1"/>
    </source>
</evidence>
<dbReference type="InterPro" id="IPR029005">
    <property type="entry name" value="LIM-bd/SEUSS"/>
</dbReference>
<comment type="caution">
    <text evidence="3">The sequence shown here is derived from an EMBL/GenBank/DDBJ whole genome shotgun (WGS) entry which is preliminary data.</text>
</comment>
<proteinExistence type="predicted"/>
<feature type="region of interest" description="Disordered" evidence="2">
    <location>
        <begin position="499"/>
        <end position="531"/>
    </location>
</feature>
<feature type="compositionally biased region" description="Gly residues" evidence="2">
    <location>
        <begin position="36"/>
        <end position="45"/>
    </location>
</feature>
<dbReference type="Pfam" id="PF01803">
    <property type="entry name" value="LIM_bind"/>
    <property type="match status" value="1"/>
</dbReference>